<proteinExistence type="predicted"/>
<dbReference type="KEGG" id="bhc:JFL75_11990"/>
<accession>A0A7T7XJS8</accession>
<dbReference type="RefSeq" id="WP_215624972.1">
    <property type="nucleotide sequence ID" value="NZ_CP067089.2"/>
</dbReference>
<protein>
    <submittedName>
        <fullName evidence="1">Uncharacterized protein</fullName>
    </submittedName>
</protein>
<reference evidence="1" key="1">
    <citation type="submission" date="2021-01" db="EMBL/GenBank/DDBJ databases">
        <title>Description of Breznakiella homolactica.</title>
        <authorList>
            <person name="Song Y."/>
            <person name="Brune A."/>
        </authorList>
    </citation>
    <scope>NUCLEOTIDE SEQUENCE</scope>
    <source>
        <strain evidence="1">RmG30</strain>
    </source>
</reference>
<dbReference type="Proteomes" id="UP000595917">
    <property type="component" value="Chromosome"/>
</dbReference>
<name>A0A7T7XJS8_9SPIR</name>
<gene>
    <name evidence="1" type="ORF">JFL75_11990</name>
</gene>
<dbReference type="EMBL" id="CP067089">
    <property type="protein sequence ID" value="QQO07666.1"/>
    <property type="molecule type" value="Genomic_DNA"/>
</dbReference>
<organism evidence="1 2">
    <name type="scientific">Breznakiella homolactica</name>
    <dbReference type="NCBI Taxonomy" id="2798577"/>
    <lineage>
        <taxon>Bacteria</taxon>
        <taxon>Pseudomonadati</taxon>
        <taxon>Spirochaetota</taxon>
        <taxon>Spirochaetia</taxon>
        <taxon>Spirochaetales</taxon>
        <taxon>Breznakiellaceae</taxon>
        <taxon>Breznakiella</taxon>
    </lineage>
</organism>
<keyword evidence="2" id="KW-1185">Reference proteome</keyword>
<evidence type="ECO:0000313" key="2">
    <source>
        <dbReference type="Proteomes" id="UP000595917"/>
    </source>
</evidence>
<evidence type="ECO:0000313" key="1">
    <source>
        <dbReference type="EMBL" id="QQO07666.1"/>
    </source>
</evidence>
<sequence>MNIEYFTKYCEYESNGLRKGAKEQLRKFIESFDNFDEKESWTIEYLPSLKINMNSRIRNEIFEEIVFPVLLKGYNEKNITLMIWLVKLSQNLYQNQKIWEKIDYKTDMQIIRECWEIDPRNAEIQDIYLDLEIRGIAYSIHEWPSGILIGNDGATLEESKALLKEVPFLKSLDRNNKFKNVIADYEDKLKQNIQRLEK</sequence>
<dbReference type="AlphaFoldDB" id="A0A7T7XJS8"/>